<evidence type="ECO:0000313" key="2">
    <source>
        <dbReference type="EMBL" id="UOE78430.1"/>
    </source>
</evidence>
<sequence>MKHRLKTWPEYFEAVLSGKKTFEIRKNDRDFRVNDLLLLQEYNPKTEEYTGREVLVEVTYITDFGQPDNQVVMSIARV</sequence>
<name>A0AB38R6D8_PARTM</name>
<evidence type="ECO:0000259" key="1">
    <source>
        <dbReference type="Pfam" id="PF12961"/>
    </source>
</evidence>
<dbReference type="InterPro" id="IPR039440">
    <property type="entry name" value="DUF3850"/>
</dbReference>
<organism evidence="2 3">
    <name type="scientific">Parageobacillus thermoglucosidasius</name>
    <name type="common">Geobacillus thermoglucosidasius</name>
    <dbReference type="NCBI Taxonomy" id="1426"/>
    <lineage>
        <taxon>Bacteria</taxon>
        <taxon>Bacillati</taxon>
        <taxon>Bacillota</taxon>
        <taxon>Bacilli</taxon>
        <taxon>Bacillales</taxon>
        <taxon>Anoxybacillaceae</taxon>
        <taxon>Parageobacillus</taxon>
    </lineage>
</organism>
<dbReference type="SUPFAM" id="SSF88697">
    <property type="entry name" value="PUA domain-like"/>
    <property type="match status" value="1"/>
</dbReference>
<dbReference type="EMBL" id="CP063416">
    <property type="protein sequence ID" value="UOE78430.1"/>
    <property type="molecule type" value="Genomic_DNA"/>
</dbReference>
<keyword evidence="2" id="KW-0614">Plasmid</keyword>
<protein>
    <submittedName>
        <fullName evidence="2">DUF3850 domain-containing protein</fullName>
    </submittedName>
</protein>
<feature type="domain" description="DUF3850" evidence="1">
    <location>
        <begin position="3"/>
        <end position="75"/>
    </location>
</feature>
<accession>A0AB38R6D8</accession>
<reference evidence="2" key="1">
    <citation type="submission" date="2020-10" db="EMBL/GenBank/DDBJ databases">
        <authorList>
            <person name="Delgado J.A."/>
            <person name="Gonzalez J.M."/>
        </authorList>
    </citation>
    <scope>NUCLEOTIDE SEQUENCE</scope>
    <source>
        <strain evidence="2">23.6</strain>
        <plasmid evidence="2">unnamed2</plasmid>
    </source>
</reference>
<gene>
    <name evidence="2" type="ORF">IMI45_20210</name>
</gene>
<dbReference type="InterPro" id="IPR015947">
    <property type="entry name" value="PUA-like_sf"/>
</dbReference>
<dbReference type="AlphaFoldDB" id="A0AB38R6D8"/>
<geneLocation type="plasmid" evidence="2 3">
    <name>unnamed2</name>
</geneLocation>
<evidence type="ECO:0000313" key="3">
    <source>
        <dbReference type="Proteomes" id="UP001058458"/>
    </source>
</evidence>
<dbReference type="Gene3D" id="2.30.130.30">
    <property type="entry name" value="Hypothetical protein"/>
    <property type="match status" value="1"/>
</dbReference>
<proteinExistence type="predicted"/>
<dbReference type="Pfam" id="PF12961">
    <property type="entry name" value="DUF3850"/>
    <property type="match status" value="1"/>
</dbReference>
<dbReference type="Proteomes" id="UP001058458">
    <property type="component" value="Plasmid unnamed2"/>
</dbReference>